<dbReference type="Pfam" id="PF13630">
    <property type="entry name" value="SdpI"/>
    <property type="match status" value="1"/>
</dbReference>
<accession>A0A1B4FE66</accession>
<sequence>MLVPYLLASALFFLLAVPLAAKRIGPNRFYGVRTRATLRDAALWYRRNWIFGLALMLTSTVFIIVIGYCRLRGARVPNAVLLAAFVAEIAIPAGLCFISPGPPGDHPDRGRR</sequence>
<reference evidence="2 3" key="1">
    <citation type="submission" date="2015-12" db="EMBL/GenBank/DDBJ databases">
        <title>Diversity of Burkholderia near neighbor genomes.</title>
        <authorList>
            <person name="Sahl J."/>
            <person name="Wagner D."/>
            <person name="Keim P."/>
        </authorList>
    </citation>
    <scope>NUCLEOTIDE SEQUENCE [LARGE SCALE GENOMIC DNA]</scope>
    <source>
        <strain evidence="2 3">BDU6</strain>
    </source>
</reference>
<keyword evidence="1" id="KW-0472">Membrane</keyword>
<evidence type="ECO:0008006" key="4">
    <source>
        <dbReference type="Google" id="ProtNLM"/>
    </source>
</evidence>
<dbReference type="InterPro" id="IPR025962">
    <property type="entry name" value="SdpI/YhfL"/>
</dbReference>
<organism evidence="2 3">
    <name type="scientific">Burkholderia mayonis</name>
    <dbReference type="NCBI Taxonomy" id="1385591"/>
    <lineage>
        <taxon>Bacteria</taxon>
        <taxon>Pseudomonadati</taxon>
        <taxon>Pseudomonadota</taxon>
        <taxon>Betaproteobacteria</taxon>
        <taxon>Burkholderiales</taxon>
        <taxon>Burkholderiaceae</taxon>
        <taxon>Burkholderia</taxon>
        <taxon>pseudomallei group</taxon>
    </lineage>
</organism>
<name>A0A1B4FE66_9BURK</name>
<evidence type="ECO:0000313" key="2">
    <source>
        <dbReference type="EMBL" id="AOJ01929.1"/>
    </source>
</evidence>
<keyword evidence="3" id="KW-1185">Reference proteome</keyword>
<feature type="transmembrane region" description="Helical" evidence="1">
    <location>
        <begin position="49"/>
        <end position="68"/>
    </location>
</feature>
<gene>
    <name evidence="2" type="ORF">WS70_08900</name>
</gene>
<dbReference type="EMBL" id="CP013386">
    <property type="protein sequence ID" value="AOJ01929.1"/>
    <property type="molecule type" value="Genomic_DNA"/>
</dbReference>
<protein>
    <recommendedName>
        <fullName evidence="4">SdpI family protein</fullName>
    </recommendedName>
</protein>
<evidence type="ECO:0000313" key="3">
    <source>
        <dbReference type="Proteomes" id="UP000062519"/>
    </source>
</evidence>
<feature type="transmembrane region" description="Helical" evidence="1">
    <location>
        <begin position="80"/>
        <end position="100"/>
    </location>
</feature>
<evidence type="ECO:0000256" key="1">
    <source>
        <dbReference type="SAM" id="Phobius"/>
    </source>
</evidence>
<dbReference type="Proteomes" id="UP000062519">
    <property type="component" value="Chromosome 1"/>
</dbReference>
<keyword evidence="1" id="KW-0812">Transmembrane</keyword>
<dbReference type="KEGG" id="buu:WS70_08900"/>
<dbReference type="RefSeq" id="WP_059471626.1">
    <property type="nucleotide sequence ID" value="NZ_CP013386.1"/>
</dbReference>
<proteinExistence type="predicted"/>
<keyword evidence="1" id="KW-1133">Transmembrane helix</keyword>
<dbReference type="AlphaFoldDB" id="A0A1B4FE66"/>